<feature type="transmembrane region" description="Helical" evidence="7">
    <location>
        <begin position="111"/>
        <end position="131"/>
    </location>
</feature>
<protein>
    <submittedName>
        <fullName evidence="8">Chromate efflux transporter</fullName>
    </submittedName>
</protein>
<gene>
    <name evidence="8" type="primary">chrA</name>
    <name evidence="8" type="ORF">ACFOUV_06590</name>
</gene>
<feature type="transmembrane region" description="Helical" evidence="7">
    <location>
        <begin position="289"/>
        <end position="314"/>
    </location>
</feature>
<evidence type="ECO:0000256" key="1">
    <source>
        <dbReference type="ARBA" id="ARBA00004651"/>
    </source>
</evidence>
<comment type="similarity">
    <text evidence="2">Belongs to the chromate ion transporter (CHR) (TC 2.A.51) family.</text>
</comment>
<dbReference type="PANTHER" id="PTHR33567:SF3">
    <property type="entry name" value="CHROMATE ION TRANSPORTER (EUROFUNG)"/>
    <property type="match status" value="1"/>
</dbReference>
<evidence type="ECO:0000256" key="3">
    <source>
        <dbReference type="ARBA" id="ARBA00022475"/>
    </source>
</evidence>
<keyword evidence="9" id="KW-1185">Reference proteome</keyword>
<dbReference type="EMBL" id="JBHSAO010000003">
    <property type="protein sequence ID" value="MFC4023493.1"/>
    <property type="molecule type" value="Genomic_DNA"/>
</dbReference>
<feature type="transmembrane region" description="Helical" evidence="7">
    <location>
        <begin position="196"/>
        <end position="215"/>
    </location>
</feature>
<dbReference type="PIRSF" id="PIRSF004810">
    <property type="entry name" value="ChrA"/>
    <property type="match status" value="1"/>
</dbReference>
<keyword evidence="5 7" id="KW-1133">Transmembrane helix</keyword>
<evidence type="ECO:0000313" key="9">
    <source>
        <dbReference type="Proteomes" id="UP001595772"/>
    </source>
</evidence>
<dbReference type="RefSeq" id="WP_379495997.1">
    <property type="nucleotide sequence ID" value="NZ_JBHSAO010000003.1"/>
</dbReference>
<name>A0ABV8GUD6_9BACI</name>
<evidence type="ECO:0000313" key="8">
    <source>
        <dbReference type="EMBL" id="MFC4023493.1"/>
    </source>
</evidence>
<proteinExistence type="inferred from homology"/>
<feature type="transmembrane region" description="Helical" evidence="7">
    <location>
        <begin position="84"/>
        <end position="105"/>
    </location>
</feature>
<evidence type="ECO:0000256" key="6">
    <source>
        <dbReference type="ARBA" id="ARBA00023136"/>
    </source>
</evidence>
<reference evidence="9" key="1">
    <citation type="journal article" date="2019" name="Int. J. Syst. Evol. Microbiol.">
        <title>The Global Catalogue of Microorganisms (GCM) 10K type strain sequencing project: providing services to taxonomists for standard genome sequencing and annotation.</title>
        <authorList>
            <consortium name="The Broad Institute Genomics Platform"/>
            <consortium name="The Broad Institute Genome Sequencing Center for Infectious Disease"/>
            <person name="Wu L."/>
            <person name="Ma J."/>
        </authorList>
    </citation>
    <scope>NUCLEOTIDE SEQUENCE [LARGE SCALE GENOMIC DNA]</scope>
    <source>
        <strain evidence="9">IBRC-M 10703</strain>
    </source>
</reference>
<evidence type="ECO:0000256" key="5">
    <source>
        <dbReference type="ARBA" id="ARBA00022989"/>
    </source>
</evidence>
<feature type="transmembrane region" description="Helical" evidence="7">
    <location>
        <begin position="143"/>
        <end position="176"/>
    </location>
</feature>
<comment type="caution">
    <text evidence="8">The sequence shown here is derived from an EMBL/GenBank/DDBJ whole genome shotgun (WGS) entry which is preliminary data.</text>
</comment>
<dbReference type="Pfam" id="PF02417">
    <property type="entry name" value="Chromate_transp"/>
    <property type="match status" value="2"/>
</dbReference>
<keyword evidence="6 7" id="KW-0472">Membrane</keyword>
<feature type="transmembrane region" description="Helical" evidence="7">
    <location>
        <begin position="326"/>
        <end position="343"/>
    </location>
</feature>
<dbReference type="NCBIfam" id="TIGR00937">
    <property type="entry name" value="2A51"/>
    <property type="match status" value="1"/>
</dbReference>
<dbReference type="InterPro" id="IPR014047">
    <property type="entry name" value="Chr_Tranpt_l_chain"/>
</dbReference>
<evidence type="ECO:0000256" key="7">
    <source>
        <dbReference type="SAM" id="Phobius"/>
    </source>
</evidence>
<evidence type="ECO:0000256" key="2">
    <source>
        <dbReference type="ARBA" id="ARBA00005262"/>
    </source>
</evidence>
<dbReference type="PANTHER" id="PTHR33567">
    <property type="entry name" value="CHROMATE ION TRANSPORTER (EUROFUNG)"/>
    <property type="match status" value="1"/>
</dbReference>
<sequence length="393" mass="41945">MGKNKSLLEILITSFKLGLTSFGGPVAHLGYFKDEYVDKKKWLDDKMYADIIALCQFLPGPASSQVGIAIGMLRGGLMGGIVSWFGFTIPSIIVLIVFALLYQSFSLGDATWISSLKIVAVAVVAHALIGMGKNLTPDRPRIAMALAAALVMLLFPSAFIQILIIIAAALFGYFMFSKQVQPKVNPFQVTVTKTQGVISLAILAVLLIGLPIVSQVVTNHYITIFDIFFRVGSIVFGGGHVVLPLLEQEVVPNGLVTSGEFLAGYGMAQAVPGPLFTFASYLGTMMSGVAGGIVATVAMFLPSFLLVIGALPFLNELRNRSSFQGILTGVNAAVVGILLAALYDPVFTSSVVSGADFAMAAILFALLYFWKKPAWMIVIIGVLMGELIAFIFV</sequence>
<feature type="transmembrane region" description="Helical" evidence="7">
    <location>
        <begin position="227"/>
        <end position="246"/>
    </location>
</feature>
<comment type="subcellular location">
    <subcellularLocation>
        <location evidence="1">Cell membrane</location>
        <topology evidence="1">Multi-pass membrane protein</topology>
    </subcellularLocation>
</comment>
<dbReference type="Proteomes" id="UP001595772">
    <property type="component" value="Unassembled WGS sequence"/>
</dbReference>
<feature type="transmembrane region" description="Helical" evidence="7">
    <location>
        <begin position="349"/>
        <end position="369"/>
    </location>
</feature>
<feature type="transmembrane region" description="Helical" evidence="7">
    <location>
        <begin position="374"/>
        <end position="392"/>
    </location>
</feature>
<keyword evidence="3" id="KW-1003">Cell membrane</keyword>
<organism evidence="8 9">
    <name type="scientific">Oceanobacillus longus</name>
    <dbReference type="NCBI Taxonomy" id="930120"/>
    <lineage>
        <taxon>Bacteria</taxon>
        <taxon>Bacillati</taxon>
        <taxon>Bacillota</taxon>
        <taxon>Bacilli</taxon>
        <taxon>Bacillales</taxon>
        <taxon>Bacillaceae</taxon>
        <taxon>Oceanobacillus</taxon>
    </lineage>
</organism>
<feature type="transmembrane region" description="Helical" evidence="7">
    <location>
        <begin position="7"/>
        <end position="31"/>
    </location>
</feature>
<dbReference type="InterPro" id="IPR003370">
    <property type="entry name" value="Chromate_transpt"/>
</dbReference>
<evidence type="ECO:0000256" key="4">
    <source>
        <dbReference type="ARBA" id="ARBA00022692"/>
    </source>
</evidence>
<keyword evidence="4 7" id="KW-0812">Transmembrane</keyword>
<accession>A0ABV8GUD6</accession>